<dbReference type="InterPro" id="IPR037165">
    <property type="entry name" value="AldOxase/xan_DH_Mopterin-bd_sf"/>
</dbReference>
<dbReference type="GO" id="GO:0016491">
    <property type="term" value="F:oxidoreductase activity"/>
    <property type="evidence" value="ECO:0007669"/>
    <property type="project" value="InterPro"/>
</dbReference>
<dbReference type="EMBL" id="JAMXWF010000046">
    <property type="protein sequence ID" value="MDQ6412677.1"/>
    <property type="molecule type" value="Genomic_DNA"/>
</dbReference>
<dbReference type="Proteomes" id="UP001209412">
    <property type="component" value="Unassembled WGS sequence"/>
</dbReference>
<organism evidence="3 5">
    <name type="scientific">Paraburkholderia madseniana</name>
    <dbReference type="NCBI Taxonomy" id="2599607"/>
    <lineage>
        <taxon>Bacteria</taxon>
        <taxon>Pseudomonadati</taxon>
        <taxon>Pseudomonadota</taxon>
        <taxon>Betaproteobacteria</taxon>
        <taxon>Burkholderiales</taxon>
        <taxon>Burkholderiaceae</taxon>
        <taxon>Paraburkholderia</taxon>
    </lineage>
</organism>
<dbReference type="SUPFAM" id="SSF56003">
    <property type="entry name" value="Molybdenum cofactor-binding domain"/>
    <property type="match status" value="1"/>
</dbReference>
<dbReference type="InterPro" id="IPR046867">
    <property type="entry name" value="AldOxase/xan_DH_MoCoBD2"/>
</dbReference>
<dbReference type="Proteomes" id="UP001242288">
    <property type="component" value="Unassembled WGS sequence"/>
</dbReference>
<protein>
    <submittedName>
        <fullName evidence="3">Molybdopterin-dependent oxidoreductase</fullName>
    </submittedName>
</protein>
<evidence type="ECO:0000313" key="3">
    <source>
        <dbReference type="EMBL" id="MDQ6412677.1"/>
    </source>
</evidence>
<dbReference type="RefSeq" id="WP_266261334.1">
    <property type="nucleotide sequence ID" value="NZ_JAMXWF010000046.1"/>
</dbReference>
<dbReference type="Pfam" id="PF20256">
    <property type="entry name" value="MoCoBD_2"/>
    <property type="match status" value="1"/>
</dbReference>
<dbReference type="Gene3D" id="3.30.365.10">
    <property type="entry name" value="Aldehyde oxidase/xanthine dehydrogenase, molybdopterin binding domain"/>
    <property type="match status" value="1"/>
</dbReference>
<feature type="domain" description="Aldehyde oxidase/xanthine dehydrogenase second molybdopterin binding" evidence="1">
    <location>
        <begin position="9"/>
        <end position="53"/>
    </location>
</feature>
<proteinExistence type="predicted"/>
<evidence type="ECO:0000313" key="4">
    <source>
        <dbReference type="Proteomes" id="UP001209412"/>
    </source>
</evidence>
<evidence type="ECO:0000313" key="5">
    <source>
        <dbReference type="Proteomes" id="UP001242288"/>
    </source>
</evidence>
<evidence type="ECO:0000313" key="2">
    <source>
        <dbReference type="EMBL" id="MCX4150862.1"/>
    </source>
</evidence>
<comment type="caution">
    <text evidence="3">The sequence shown here is derived from an EMBL/GenBank/DDBJ whole genome shotgun (WGS) entry which is preliminary data.</text>
</comment>
<dbReference type="AlphaFoldDB" id="A0AAP5BLB6"/>
<reference evidence="3" key="1">
    <citation type="submission" date="2022-06" db="EMBL/GenBank/DDBJ databases">
        <title>PHB producers.</title>
        <authorList>
            <person name="Besaury L."/>
        </authorList>
    </citation>
    <scope>NUCLEOTIDE SEQUENCE</scope>
    <source>
        <strain evidence="3 4">SEWS6</strain>
    </source>
</reference>
<keyword evidence="4" id="KW-1185">Reference proteome</keyword>
<sequence length="53" mass="6057">MEIFLLRFVFIHGVHFVEVRWDPGISRLRVARVVSAIDVGKVVNPLAARNQVE</sequence>
<evidence type="ECO:0000259" key="1">
    <source>
        <dbReference type="Pfam" id="PF20256"/>
    </source>
</evidence>
<dbReference type="EMBL" id="JAPKHW010000046">
    <property type="protein sequence ID" value="MCX4150862.1"/>
    <property type="molecule type" value="Genomic_DNA"/>
</dbReference>
<name>A0AAP5BLB6_9BURK</name>
<gene>
    <name evidence="3" type="ORF">NIE36_36735</name>
    <name evidence="2" type="ORF">OSB80_36820</name>
</gene>
<accession>A0AAP5BLB6</accession>